<sequence length="160" mass="18986">MLQIIKRGLVVFLFAIGVLSIYFRFNEKSKPSIGFYGNNSLKSVEIYLFKKNTPFNIIYDQENSRGNGHFLTIIVNDYKTSCGMVNIKMSFFNAIIYSIRLKNVSKLENVESCTTEQLQYFSYKNRKIHYRIINYSDYYDIDYYDSNLKDKVFDWIGKWS</sequence>
<name>A0A6D2G0Z3_SALER</name>
<proteinExistence type="predicted"/>
<evidence type="ECO:0000313" key="2">
    <source>
        <dbReference type="EMBL" id="VEA00117.1"/>
    </source>
</evidence>
<keyword evidence="1" id="KW-0812">Transmembrane</keyword>
<organism evidence="2 3">
    <name type="scientific">Salmonella enterica subsp. salamae</name>
    <dbReference type="NCBI Taxonomy" id="59202"/>
    <lineage>
        <taxon>Bacteria</taxon>
        <taxon>Pseudomonadati</taxon>
        <taxon>Pseudomonadota</taxon>
        <taxon>Gammaproteobacteria</taxon>
        <taxon>Enterobacterales</taxon>
        <taxon>Enterobacteriaceae</taxon>
        <taxon>Salmonella</taxon>
    </lineage>
</organism>
<dbReference type="AlphaFoldDB" id="A0A6D2G0Z3"/>
<evidence type="ECO:0000256" key="1">
    <source>
        <dbReference type="SAM" id="Phobius"/>
    </source>
</evidence>
<gene>
    <name evidence="2" type="ORF">NCTC5773_00066</name>
</gene>
<protein>
    <recommendedName>
        <fullName evidence="4">dCTP deaminase</fullName>
    </recommendedName>
</protein>
<keyword evidence="1" id="KW-0472">Membrane</keyword>
<evidence type="ECO:0008006" key="4">
    <source>
        <dbReference type="Google" id="ProtNLM"/>
    </source>
</evidence>
<feature type="transmembrane region" description="Helical" evidence="1">
    <location>
        <begin position="7"/>
        <end position="25"/>
    </location>
</feature>
<dbReference type="RefSeq" id="WP_225907229.1">
    <property type="nucleotide sequence ID" value="NZ_DACWUI010000009.1"/>
</dbReference>
<reference evidence="2 3" key="1">
    <citation type="submission" date="2018-12" db="EMBL/GenBank/DDBJ databases">
        <authorList>
            <consortium name="Pathogen Informatics"/>
        </authorList>
    </citation>
    <scope>NUCLEOTIDE SEQUENCE [LARGE SCALE GENOMIC DNA]</scope>
    <source>
        <strain evidence="2 3">NCTC5773</strain>
    </source>
</reference>
<dbReference type="Proteomes" id="UP000267858">
    <property type="component" value="Chromosome"/>
</dbReference>
<accession>A0A6D2G0Z3</accession>
<dbReference type="EMBL" id="LR134141">
    <property type="protein sequence ID" value="VEA00117.1"/>
    <property type="molecule type" value="Genomic_DNA"/>
</dbReference>
<evidence type="ECO:0000313" key="3">
    <source>
        <dbReference type="Proteomes" id="UP000267858"/>
    </source>
</evidence>
<keyword evidence="1" id="KW-1133">Transmembrane helix</keyword>